<accession>K9WKZ2</accession>
<dbReference type="Gene3D" id="2.160.20.80">
    <property type="entry name" value="E3 ubiquitin-protein ligase SopA"/>
    <property type="match status" value="2"/>
</dbReference>
<dbReference type="PANTHER" id="PTHR14136">
    <property type="entry name" value="BTB_POZ DOMAIN-CONTAINING PROTEIN KCTD9"/>
    <property type="match status" value="1"/>
</dbReference>
<protein>
    <submittedName>
        <fullName evidence="1">Putative low-complexity protein</fullName>
    </submittedName>
</protein>
<dbReference type="Proteomes" id="UP000010471">
    <property type="component" value="Chromosome"/>
</dbReference>
<evidence type="ECO:0000313" key="2">
    <source>
        <dbReference type="Proteomes" id="UP000010471"/>
    </source>
</evidence>
<dbReference type="HOGENOM" id="CLU_033401_3_0_3"/>
<dbReference type="EMBL" id="CP003630">
    <property type="protein sequence ID" value="AFZ20454.1"/>
    <property type="molecule type" value="Genomic_DNA"/>
</dbReference>
<dbReference type="AlphaFoldDB" id="K9WKZ2"/>
<dbReference type="InterPro" id="IPR001646">
    <property type="entry name" value="5peptide_repeat"/>
</dbReference>
<dbReference type="InterPro" id="IPR051082">
    <property type="entry name" value="Pentapeptide-BTB/POZ_domain"/>
</dbReference>
<gene>
    <name evidence="1" type="ORF">Mic7113_4782</name>
</gene>
<dbReference type="PATRIC" id="fig|1173027.3.peg.5306"/>
<dbReference type="RefSeq" id="WP_015184589.1">
    <property type="nucleotide sequence ID" value="NC_019738.1"/>
</dbReference>
<name>K9WKZ2_9CYAN</name>
<dbReference type="STRING" id="1173027.Mic7113_4782"/>
<dbReference type="Pfam" id="PF00805">
    <property type="entry name" value="Pentapeptide"/>
    <property type="match status" value="3"/>
</dbReference>
<dbReference type="SUPFAM" id="SSF141571">
    <property type="entry name" value="Pentapeptide repeat-like"/>
    <property type="match status" value="1"/>
</dbReference>
<reference evidence="1 2" key="1">
    <citation type="submission" date="2012-06" db="EMBL/GenBank/DDBJ databases">
        <title>Finished chromosome of genome of Microcoleus sp. PCC 7113.</title>
        <authorList>
            <consortium name="US DOE Joint Genome Institute"/>
            <person name="Gugger M."/>
            <person name="Coursin T."/>
            <person name="Rippka R."/>
            <person name="Tandeau De Marsac N."/>
            <person name="Huntemann M."/>
            <person name="Wei C.-L."/>
            <person name="Han J."/>
            <person name="Detter J.C."/>
            <person name="Han C."/>
            <person name="Tapia R."/>
            <person name="Chen A."/>
            <person name="Kyrpides N."/>
            <person name="Mavromatis K."/>
            <person name="Markowitz V."/>
            <person name="Szeto E."/>
            <person name="Ivanova N."/>
            <person name="Pagani I."/>
            <person name="Pati A."/>
            <person name="Goodwin L."/>
            <person name="Nordberg H.P."/>
            <person name="Cantor M.N."/>
            <person name="Hua S.X."/>
            <person name="Woyke T."/>
            <person name="Kerfeld C.A."/>
        </authorList>
    </citation>
    <scope>NUCLEOTIDE SEQUENCE [LARGE SCALE GENOMIC DNA]</scope>
    <source>
        <strain evidence="1 2">PCC 7113</strain>
    </source>
</reference>
<dbReference type="eggNOG" id="COG1357">
    <property type="taxonomic scope" value="Bacteria"/>
</dbReference>
<proteinExistence type="predicted"/>
<dbReference type="KEGG" id="mic:Mic7113_4782"/>
<sequence>MANEEHLSVLRQGVEAWNAWKANNPNIRPNLSFANGKRITIRGAKLSGVDLSRTNLSRADLSKADLIGAKLNEANLSEAYLSEADLIGADLTSADLSSADLIGANLIGANLNQAYLSGADLTKANLSGADLVGAKLIGAKLSGANLSGAKLIGANLSGAYLRGANLKGANLIDANLIGANLSRSNLHRTKALHSNLYKAILTGACLQDWHTNSATNLEDVICDYIYLEAEQKERRPIQGNFAPGEFTNLFQKTLETVELIFSNGIDWQAFLISFQKVQVKTGILELSLQTIENKNDGTLVIRLSVPNDINKTEIEQSLQREYEHQLKAIDKIYRYQLQATYEEIATYRRQSIDLIEIVKVMASQTINVETKHLMDQRSVSDAAAKIQKLLQQLEQTYPTGTPLEKQIVVIEVIKHIESNPILKVRVVEALNGVSIEALKKLIDHPLVNVLLAALEEYQEID</sequence>
<organism evidence="1 2">
    <name type="scientific">Allocoleopsis franciscana PCC 7113</name>
    <dbReference type="NCBI Taxonomy" id="1173027"/>
    <lineage>
        <taxon>Bacteria</taxon>
        <taxon>Bacillati</taxon>
        <taxon>Cyanobacteriota</taxon>
        <taxon>Cyanophyceae</taxon>
        <taxon>Coleofasciculales</taxon>
        <taxon>Coleofasciculaceae</taxon>
        <taxon>Allocoleopsis</taxon>
        <taxon>Allocoleopsis franciscana</taxon>
    </lineage>
</organism>
<dbReference type="OrthoDB" id="516320at2"/>
<keyword evidence="2" id="KW-1185">Reference proteome</keyword>
<dbReference type="PANTHER" id="PTHR14136:SF17">
    <property type="entry name" value="BTB_POZ DOMAIN-CONTAINING PROTEIN KCTD9"/>
    <property type="match status" value="1"/>
</dbReference>
<evidence type="ECO:0000313" key="1">
    <source>
        <dbReference type="EMBL" id="AFZ20454.1"/>
    </source>
</evidence>